<accession>A0AAQ3N016</accession>
<evidence type="ECO:0000313" key="1">
    <source>
        <dbReference type="EMBL" id="WVY99840.1"/>
    </source>
</evidence>
<protein>
    <submittedName>
        <fullName evidence="1">Uncharacterized protein</fullName>
    </submittedName>
</protein>
<dbReference type="Proteomes" id="UP001374535">
    <property type="component" value="Chromosome 8"/>
</dbReference>
<name>A0AAQ3N016_VIGMU</name>
<keyword evidence="2" id="KW-1185">Reference proteome</keyword>
<sequence length="121" mass="13085">MASISANCPDCLTTPNRPLYIKRLGPKEPLVSIFLFFIHSKRMKAESILFSLPKLLIIVENTWSGKSLLSTRISSTSSTVFAVCSLKASALTSTLPSLSSLPPSLLLSPTPIFGSQSLSWT</sequence>
<dbReference type="AlphaFoldDB" id="A0AAQ3N016"/>
<proteinExistence type="predicted"/>
<dbReference type="EMBL" id="CP144693">
    <property type="protein sequence ID" value="WVY99840.1"/>
    <property type="molecule type" value="Genomic_DNA"/>
</dbReference>
<reference evidence="1 2" key="1">
    <citation type="journal article" date="2023" name="Life. Sci Alliance">
        <title>Evolutionary insights into 3D genome organization and epigenetic landscape of Vigna mungo.</title>
        <authorList>
            <person name="Junaid A."/>
            <person name="Singh B."/>
            <person name="Bhatia S."/>
        </authorList>
    </citation>
    <scope>NUCLEOTIDE SEQUENCE [LARGE SCALE GENOMIC DNA]</scope>
    <source>
        <strain evidence="1">Urdbean</strain>
    </source>
</reference>
<evidence type="ECO:0000313" key="2">
    <source>
        <dbReference type="Proteomes" id="UP001374535"/>
    </source>
</evidence>
<gene>
    <name evidence="1" type="ORF">V8G54_025910</name>
</gene>
<organism evidence="1 2">
    <name type="scientific">Vigna mungo</name>
    <name type="common">Black gram</name>
    <name type="synonym">Phaseolus mungo</name>
    <dbReference type="NCBI Taxonomy" id="3915"/>
    <lineage>
        <taxon>Eukaryota</taxon>
        <taxon>Viridiplantae</taxon>
        <taxon>Streptophyta</taxon>
        <taxon>Embryophyta</taxon>
        <taxon>Tracheophyta</taxon>
        <taxon>Spermatophyta</taxon>
        <taxon>Magnoliopsida</taxon>
        <taxon>eudicotyledons</taxon>
        <taxon>Gunneridae</taxon>
        <taxon>Pentapetalae</taxon>
        <taxon>rosids</taxon>
        <taxon>fabids</taxon>
        <taxon>Fabales</taxon>
        <taxon>Fabaceae</taxon>
        <taxon>Papilionoideae</taxon>
        <taxon>50 kb inversion clade</taxon>
        <taxon>NPAAA clade</taxon>
        <taxon>indigoferoid/millettioid clade</taxon>
        <taxon>Phaseoleae</taxon>
        <taxon>Vigna</taxon>
    </lineage>
</organism>